<evidence type="ECO:0000256" key="8">
    <source>
        <dbReference type="SAM" id="Phobius"/>
    </source>
</evidence>
<dbReference type="GO" id="GO:0005886">
    <property type="term" value="C:plasma membrane"/>
    <property type="evidence" value="ECO:0007669"/>
    <property type="project" value="UniProtKB-SubCell"/>
</dbReference>
<proteinExistence type="predicted"/>
<name>B4D3T8_9BACT</name>
<evidence type="ECO:0000256" key="1">
    <source>
        <dbReference type="ARBA" id="ARBA00004651"/>
    </source>
</evidence>
<dbReference type="RefSeq" id="WP_006980901.1">
    <property type="nucleotide sequence ID" value="NZ_ABVL01000010.1"/>
</dbReference>
<evidence type="ECO:0000256" key="3">
    <source>
        <dbReference type="ARBA" id="ARBA00022676"/>
    </source>
</evidence>
<evidence type="ECO:0000313" key="10">
    <source>
        <dbReference type="EMBL" id="EDY18918.1"/>
    </source>
</evidence>
<dbReference type="GO" id="GO:0016763">
    <property type="term" value="F:pentosyltransferase activity"/>
    <property type="evidence" value="ECO:0007669"/>
    <property type="project" value="TreeGrafter"/>
</dbReference>
<feature type="transmembrane region" description="Helical" evidence="8">
    <location>
        <begin position="114"/>
        <end position="130"/>
    </location>
</feature>
<dbReference type="InterPro" id="IPR050297">
    <property type="entry name" value="LipidA_mod_glycosyltrf_83"/>
</dbReference>
<evidence type="ECO:0000313" key="11">
    <source>
        <dbReference type="Proteomes" id="UP000005824"/>
    </source>
</evidence>
<dbReference type="eggNOG" id="COG1807">
    <property type="taxonomic scope" value="Bacteria"/>
</dbReference>
<feature type="transmembrane region" description="Helical" evidence="8">
    <location>
        <begin position="373"/>
        <end position="393"/>
    </location>
</feature>
<comment type="caution">
    <text evidence="10">The sequence shown here is derived from an EMBL/GenBank/DDBJ whole genome shotgun (WGS) entry which is preliminary data.</text>
</comment>
<sequence precursor="true">MFQSRRIDLLVLLFVCFAAFWWRLGALGLIDPDEPFYAQTAREMVQTHDWLTPQIYGQPQFEKPIFYYWLVAGSFELFGESEWSGRAPTGVFATALVLLVWVFGSRVWNARSGFLGALVLATGLEFCVMSRLMLTDVPLAFFLAGALFCYWMAGEKEERRNFWIALSLACNGLAVLTKGPIGSLVPWFTTFAFAWLAGRKTLYRGPGLWWGLVLYAVIVVPWYSVMFAWHAKPFWNEFFVRDNFLRLIRAEHPANNHIWYYPGLLLLGSIPWMPAVVLAVRRAFANFRGDPTLLFQWCWLLTSLIFLTLAQSKLPSYAFYLFVPLAVIVGRTLDQLLERGFASIGERRMVIGLAIFQCVTVLVLAFVKAAKAFTFPIILVAICLAVALVFLLLKRLNIWLLASATASLALLAGALTQALSAVEAESSAKPLAMALLKERHDDEPLVSGKFLVRGIIYYTHLPVTVWASKPNPFWAPHPLPIIVGQKGMRLFAEQHPSALCGFRKSDWSSVDEIDAFAGREAFEQLGENVVVRAVKPPEKQKSAQR</sequence>
<evidence type="ECO:0000256" key="7">
    <source>
        <dbReference type="ARBA" id="ARBA00023136"/>
    </source>
</evidence>
<keyword evidence="4 10" id="KW-0808">Transferase</keyword>
<feature type="domain" description="Glycosyltransferase RgtA/B/C/D-like" evidence="9">
    <location>
        <begin position="63"/>
        <end position="222"/>
    </location>
</feature>
<feature type="transmembrane region" description="Helical" evidence="8">
    <location>
        <begin position="258"/>
        <end position="280"/>
    </location>
</feature>
<feature type="transmembrane region" description="Helical" evidence="8">
    <location>
        <begin position="317"/>
        <end position="337"/>
    </location>
</feature>
<feature type="transmembrane region" description="Helical" evidence="8">
    <location>
        <begin position="349"/>
        <end position="367"/>
    </location>
</feature>
<dbReference type="InterPro" id="IPR038731">
    <property type="entry name" value="RgtA/B/C-like"/>
</dbReference>
<dbReference type="Pfam" id="PF13231">
    <property type="entry name" value="PMT_2"/>
    <property type="match status" value="1"/>
</dbReference>
<dbReference type="AlphaFoldDB" id="B4D3T8"/>
<comment type="subcellular location">
    <subcellularLocation>
        <location evidence="1">Cell membrane</location>
        <topology evidence="1">Multi-pass membrane protein</topology>
    </subcellularLocation>
</comment>
<feature type="transmembrane region" description="Helical" evidence="8">
    <location>
        <begin position="292"/>
        <end position="311"/>
    </location>
</feature>
<dbReference type="GO" id="GO:0009103">
    <property type="term" value="P:lipopolysaccharide biosynthetic process"/>
    <property type="evidence" value="ECO:0007669"/>
    <property type="project" value="UniProtKB-ARBA"/>
</dbReference>
<feature type="transmembrane region" description="Helical" evidence="8">
    <location>
        <begin position="173"/>
        <end position="196"/>
    </location>
</feature>
<dbReference type="STRING" id="497964.CfE428DRAFT_3576"/>
<dbReference type="PANTHER" id="PTHR33908:SF3">
    <property type="entry name" value="UNDECAPRENYL PHOSPHATE-ALPHA-4-AMINO-4-DEOXY-L-ARABINOSE ARABINOSYL TRANSFERASE"/>
    <property type="match status" value="1"/>
</dbReference>
<dbReference type="Proteomes" id="UP000005824">
    <property type="component" value="Unassembled WGS sequence"/>
</dbReference>
<keyword evidence="6 8" id="KW-1133">Transmembrane helix</keyword>
<feature type="transmembrane region" description="Helical" evidence="8">
    <location>
        <begin position="90"/>
        <end position="108"/>
    </location>
</feature>
<dbReference type="InParanoid" id="B4D3T8"/>
<gene>
    <name evidence="10" type="ORF">CfE428DRAFT_3576</name>
</gene>
<feature type="transmembrane region" description="Helical" evidence="8">
    <location>
        <begin position="208"/>
        <end position="229"/>
    </location>
</feature>
<dbReference type="FunCoup" id="B4D3T8">
    <property type="interactions" value="130"/>
</dbReference>
<keyword evidence="2" id="KW-1003">Cell membrane</keyword>
<evidence type="ECO:0000256" key="6">
    <source>
        <dbReference type="ARBA" id="ARBA00022989"/>
    </source>
</evidence>
<keyword evidence="11" id="KW-1185">Reference proteome</keyword>
<keyword evidence="7 8" id="KW-0472">Membrane</keyword>
<dbReference type="PANTHER" id="PTHR33908">
    <property type="entry name" value="MANNOSYLTRANSFERASE YKCB-RELATED"/>
    <property type="match status" value="1"/>
</dbReference>
<evidence type="ECO:0000256" key="2">
    <source>
        <dbReference type="ARBA" id="ARBA00022475"/>
    </source>
</evidence>
<accession>B4D3T8</accession>
<evidence type="ECO:0000259" key="9">
    <source>
        <dbReference type="Pfam" id="PF13231"/>
    </source>
</evidence>
<evidence type="ECO:0000256" key="5">
    <source>
        <dbReference type="ARBA" id="ARBA00022692"/>
    </source>
</evidence>
<keyword evidence="3" id="KW-0328">Glycosyltransferase</keyword>
<evidence type="ECO:0000256" key="4">
    <source>
        <dbReference type="ARBA" id="ARBA00022679"/>
    </source>
</evidence>
<protein>
    <submittedName>
        <fullName evidence="10">Glycosyl transferase family 39</fullName>
    </submittedName>
</protein>
<dbReference type="EMBL" id="ABVL01000010">
    <property type="protein sequence ID" value="EDY18918.1"/>
    <property type="molecule type" value="Genomic_DNA"/>
</dbReference>
<dbReference type="GO" id="GO:0010041">
    <property type="term" value="P:response to iron(III) ion"/>
    <property type="evidence" value="ECO:0007669"/>
    <property type="project" value="TreeGrafter"/>
</dbReference>
<reference evidence="10 11" key="1">
    <citation type="journal article" date="2011" name="J. Bacteriol.">
        <title>Genome sequence of Chthoniobacter flavus Ellin428, an aerobic heterotrophic soil bacterium.</title>
        <authorList>
            <person name="Kant R."/>
            <person name="van Passel M.W."/>
            <person name="Palva A."/>
            <person name="Lucas S."/>
            <person name="Lapidus A."/>
            <person name="Glavina Del Rio T."/>
            <person name="Dalin E."/>
            <person name="Tice H."/>
            <person name="Bruce D."/>
            <person name="Goodwin L."/>
            <person name="Pitluck S."/>
            <person name="Larimer F.W."/>
            <person name="Land M.L."/>
            <person name="Hauser L."/>
            <person name="Sangwan P."/>
            <person name="de Vos W.M."/>
            <person name="Janssen P.H."/>
            <person name="Smidt H."/>
        </authorList>
    </citation>
    <scope>NUCLEOTIDE SEQUENCE [LARGE SCALE GENOMIC DNA]</scope>
    <source>
        <strain evidence="10 11">Ellin428</strain>
    </source>
</reference>
<organism evidence="10 11">
    <name type="scientific">Chthoniobacter flavus Ellin428</name>
    <dbReference type="NCBI Taxonomy" id="497964"/>
    <lineage>
        <taxon>Bacteria</taxon>
        <taxon>Pseudomonadati</taxon>
        <taxon>Verrucomicrobiota</taxon>
        <taxon>Spartobacteria</taxon>
        <taxon>Chthoniobacterales</taxon>
        <taxon>Chthoniobacteraceae</taxon>
        <taxon>Chthoniobacter</taxon>
    </lineage>
</organism>
<keyword evidence="5 8" id="KW-0812">Transmembrane</keyword>
<feature type="transmembrane region" description="Helical" evidence="8">
    <location>
        <begin position="398"/>
        <end position="419"/>
    </location>
</feature>